<keyword evidence="4 7" id="KW-0239">DNA-directed DNA polymerase</keyword>
<sequence>MSGRLRSSPGEAVMPYYLMAVKYDGKSGKARMIFYDDEKDTLVEVLDKTGHKPYLLTDLSPQELVEKHPEVIRHRGFYRLDVVEKYDALEDRMILMTKVEAQDPLSIGGTANSIRELLKGHAWEAKIKYHHCYIYDRSLIPGMPYDISNGEPKLVRFPVADFLKKLVEELYRDKVQVAEALEWAEILSAPLPRIKRIAIDIEVESPLEKVPSPKEANYRVIAISYCSSDGKKGVLLLRRGDLGSETPDVEGEVRFFYDEKEMLLEAFKLIEEYPLVVTFNGDNFDLPYLLSRALKLGVPREHIPIEWSPKSEYAELRKGLHLDLYKFFTNRSMRVYAFGNKYREGRTLDEIAMALLGRGKIQRESPVAEMGYARLAEYSMRDAELTYQLTAFNNDLVMNLILVMMRISKLPLEDLTRHNISAWIRNMLYYEHRQRGWLIPNPEDIRARKGQGTTRAIIKGKKYMGALVLNPIPGVYFNVVVVDFASLYPSVIKTWNLSYETVRCLHKECRSNEIPGTGHWVCRRRRGLMSSVIGVLRDLRVYVFKRLAKESRNSEERERMEVVQSALKVFLNASYGVFGADAFPLYCPPLAEGTTALGRFSILRTMEKAAELGIPVLYGDTDSLFLWNPSRDALEQLLQFALNELQIDLSVDKEYKWVVFSRRKKNYLGMLSSGQVDIKGLTGKKRNTPDYVKEIFRNVVEALSTASDISAFEESVDHVREILRDSVLKLKKGKVPLNLLAFKVALTKPLSSYNKTTPQHVKAAKLLLTHLKRFGVERTIEVGDVISYIKTSDKLGVKPIELARIDEIDHEKYIDVVRTALEQVLEALDISFDELLEKFTIEDYFAQASSAASQ</sequence>
<dbReference type="EC" id="2.7.7.7" evidence="7"/>
<evidence type="ECO:0000256" key="6">
    <source>
        <dbReference type="ARBA" id="ARBA00049244"/>
    </source>
</evidence>
<keyword evidence="2 7" id="KW-0808">Transferase</keyword>
<dbReference type="AlphaFoldDB" id="A0A7C4FCD3"/>
<dbReference type="Gene3D" id="3.90.1600.10">
    <property type="entry name" value="Palm domain of DNA polymerase"/>
    <property type="match status" value="1"/>
</dbReference>
<evidence type="ECO:0000256" key="3">
    <source>
        <dbReference type="ARBA" id="ARBA00022695"/>
    </source>
</evidence>
<evidence type="ECO:0000313" key="10">
    <source>
        <dbReference type="EMBL" id="HGI44266.1"/>
    </source>
</evidence>
<name>A0A7C4FCD3_THEPE</name>
<feature type="domain" description="DNA-directed DNA polymerase family B exonuclease" evidence="9">
    <location>
        <begin position="121"/>
        <end position="332"/>
    </location>
</feature>
<keyword evidence="7" id="KW-0235">DNA replication</keyword>
<dbReference type="PANTHER" id="PTHR10322">
    <property type="entry name" value="DNA POLYMERASE CATALYTIC SUBUNIT"/>
    <property type="match status" value="1"/>
</dbReference>
<dbReference type="PROSITE" id="PS00116">
    <property type="entry name" value="DNA_POLYMERASE_B"/>
    <property type="match status" value="1"/>
</dbReference>
<comment type="catalytic activity">
    <reaction evidence="6 7">
        <text>DNA(n) + a 2'-deoxyribonucleoside 5'-triphosphate = DNA(n+1) + diphosphate</text>
        <dbReference type="Rhea" id="RHEA:22508"/>
        <dbReference type="Rhea" id="RHEA-COMP:17339"/>
        <dbReference type="Rhea" id="RHEA-COMP:17340"/>
        <dbReference type="ChEBI" id="CHEBI:33019"/>
        <dbReference type="ChEBI" id="CHEBI:61560"/>
        <dbReference type="ChEBI" id="CHEBI:173112"/>
        <dbReference type="EC" id="2.7.7.7"/>
    </reaction>
</comment>
<evidence type="ECO:0000259" key="8">
    <source>
        <dbReference type="Pfam" id="PF00136"/>
    </source>
</evidence>
<dbReference type="Gene3D" id="3.30.420.10">
    <property type="entry name" value="Ribonuclease H-like superfamily/Ribonuclease H"/>
    <property type="match status" value="1"/>
</dbReference>
<comment type="caution">
    <text evidence="10">The sequence shown here is derived from an EMBL/GenBank/DDBJ whole genome shotgun (WGS) entry which is preliminary data.</text>
</comment>
<dbReference type="GO" id="GO:0000166">
    <property type="term" value="F:nucleotide binding"/>
    <property type="evidence" value="ECO:0007669"/>
    <property type="project" value="InterPro"/>
</dbReference>
<dbReference type="InterPro" id="IPR043502">
    <property type="entry name" value="DNA/RNA_pol_sf"/>
</dbReference>
<evidence type="ECO:0000256" key="1">
    <source>
        <dbReference type="ARBA" id="ARBA00005755"/>
    </source>
</evidence>
<feature type="domain" description="DNA-directed DNA polymerase family B multifunctional" evidence="8">
    <location>
        <begin position="422"/>
        <end position="813"/>
    </location>
</feature>
<evidence type="ECO:0000256" key="5">
    <source>
        <dbReference type="ARBA" id="ARBA00023125"/>
    </source>
</evidence>
<dbReference type="InterPro" id="IPR006133">
    <property type="entry name" value="DNA-dir_DNA_pol_B_exonuc"/>
</dbReference>
<dbReference type="InterPro" id="IPR036397">
    <property type="entry name" value="RNaseH_sf"/>
</dbReference>
<dbReference type="InterPro" id="IPR023211">
    <property type="entry name" value="DNA_pol_palm_dom_sf"/>
</dbReference>
<keyword evidence="5 7" id="KW-0238">DNA-binding</keyword>
<evidence type="ECO:0000256" key="2">
    <source>
        <dbReference type="ARBA" id="ARBA00022679"/>
    </source>
</evidence>
<evidence type="ECO:0000259" key="9">
    <source>
        <dbReference type="Pfam" id="PF03104"/>
    </source>
</evidence>
<dbReference type="EMBL" id="DTFI01000226">
    <property type="protein sequence ID" value="HGI44266.1"/>
    <property type="molecule type" value="Genomic_DNA"/>
</dbReference>
<protein>
    <recommendedName>
        <fullName evidence="7">DNA polymerase</fullName>
        <ecNumber evidence="7">2.7.7.7</ecNumber>
    </recommendedName>
</protein>
<dbReference type="Pfam" id="PF00136">
    <property type="entry name" value="DNA_pol_B"/>
    <property type="match status" value="1"/>
</dbReference>
<evidence type="ECO:0000256" key="7">
    <source>
        <dbReference type="RuleBase" id="RU000442"/>
    </source>
</evidence>
<dbReference type="Gene3D" id="1.10.287.690">
    <property type="entry name" value="Helix hairpin bin"/>
    <property type="match status" value="1"/>
</dbReference>
<dbReference type="GO" id="GO:0006261">
    <property type="term" value="P:DNA-templated DNA replication"/>
    <property type="evidence" value="ECO:0007669"/>
    <property type="project" value="TreeGrafter"/>
</dbReference>
<dbReference type="InterPro" id="IPR042087">
    <property type="entry name" value="DNA_pol_B_thumb"/>
</dbReference>
<dbReference type="InterPro" id="IPR012337">
    <property type="entry name" value="RNaseH-like_sf"/>
</dbReference>
<dbReference type="InterPro" id="IPR006134">
    <property type="entry name" value="DNA-dir_DNA_pol_B_multi_dom"/>
</dbReference>
<dbReference type="PRINTS" id="PR00106">
    <property type="entry name" value="DNAPOLB"/>
</dbReference>
<accession>A0A7C4FCD3</accession>
<dbReference type="InterPro" id="IPR006172">
    <property type="entry name" value="DNA-dir_DNA_pol_B"/>
</dbReference>
<dbReference type="Gene3D" id="1.10.132.60">
    <property type="entry name" value="DNA polymerase family B, C-terminal domain"/>
    <property type="match status" value="1"/>
</dbReference>
<dbReference type="Pfam" id="PF03104">
    <property type="entry name" value="DNA_pol_B_exo1"/>
    <property type="match status" value="1"/>
</dbReference>
<keyword evidence="3 7" id="KW-0548">Nucleotidyltransferase</keyword>
<dbReference type="SMART" id="SM00486">
    <property type="entry name" value="POLBc"/>
    <property type="match status" value="1"/>
</dbReference>
<dbReference type="InterPro" id="IPR050240">
    <property type="entry name" value="DNA_pol_type-B"/>
</dbReference>
<dbReference type="SUPFAM" id="SSF56672">
    <property type="entry name" value="DNA/RNA polymerases"/>
    <property type="match status" value="1"/>
</dbReference>
<dbReference type="GO" id="GO:0003887">
    <property type="term" value="F:DNA-directed DNA polymerase activity"/>
    <property type="evidence" value="ECO:0007669"/>
    <property type="project" value="UniProtKB-KW"/>
</dbReference>
<comment type="similarity">
    <text evidence="1 7">Belongs to the DNA polymerase type-B family.</text>
</comment>
<proteinExistence type="inferred from homology"/>
<evidence type="ECO:0000256" key="4">
    <source>
        <dbReference type="ARBA" id="ARBA00022932"/>
    </source>
</evidence>
<dbReference type="NCBIfam" id="NF004417">
    <property type="entry name" value="PRK05761.1-3"/>
    <property type="match status" value="1"/>
</dbReference>
<gene>
    <name evidence="10" type="ORF">ENV17_07790</name>
</gene>
<reference evidence="10" key="1">
    <citation type="journal article" date="2020" name="mSystems">
        <title>Genome- and Community-Level Interaction Insights into Carbon Utilization and Element Cycling Functions of Hydrothermarchaeota in Hydrothermal Sediment.</title>
        <authorList>
            <person name="Zhou Z."/>
            <person name="Liu Y."/>
            <person name="Xu W."/>
            <person name="Pan J."/>
            <person name="Luo Z.H."/>
            <person name="Li M."/>
        </authorList>
    </citation>
    <scope>NUCLEOTIDE SEQUENCE [LARGE SCALE GENOMIC DNA]</scope>
    <source>
        <strain evidence="10">SpSt-735</strain>
    </source>
</reference>
<dbReference type="CDD" id="cd05783">
    <property type="entry name" value="DNA_polB_B1_exo"/>
    <property type="match status" value="1"/>
</dbReference>
<organism evidence="10">
    <name type="scientific">Thermofilum pendens</name>
    <dbReference type="NCBI Taxonomy" id="2269"/>
    <lineage>
        <taxon>Archaea</taxon>
        <taxon>Thermoproteota</taxon>
        <taxon>Thermoprotei</taxon>
        <taxon>Thermofilales</taxon>
        <taxon>Thermofilaceae</taxon>
        <taxon>Thermofilum</taxon>
    </lineage>
</organism>
<dbReference type="PANTHER" id="PTHR10322:SF20">
    <property type="entry name" value="DNA POLYMERASE 1"/>
    <property type="match status" value="1"/>
</dbReference>
<dbReference type="InterPro" id="IPR017964">
    <property type="entry name" value="DNA-dir_DNA_pol_B_CS"/>
</dbReference>
<dbReference type="GO" id="GO:0003677">
    <property type="term" value="F:DNA binding"/>
    <property type="evidence" value="ECO:0007669"/>
    <property type="project" value="UniProtKB-KW"/>
</dbReference>
<dbReference type="SUPFAM" id="SSF53098">
    <property type="entry name" value="Ribonuclease H-like"/>
    <property type="match status" value="1"/>
</dbReference>